<accession>U6L153</accession>
<evidence type="ECO:0000313" key="3">
    <source>
        <dbReference type="EMBL" id="CDJ42334.1"/>
    </source>
</evidence>
<evidence type="ECO:0000256" key="1">
    <source>
        <dbReference type="SAM" id="Coils"/>
    </source>
</evidence>
<dbReference type="VEuPathDB" id="ToxoDB:ETH2_1503200"/>
<proteinExistence type="predicted"/>
<reference evidence="3" key="2">
    <citation type="submission" date="2013-10" db="EMBL/GenBank/DDBJ databases">
        <authorList>
            <person name="Aslett M."/>
        </authorList>
    </citation>
    <scope>NUCLEOTIDE SEQUENCE [LARGE SCALE GENOMIC DNA]</scope>
    <source>
        <strain evidence="3">Houghton</strain>
    </source>
</reference>
<feature type="coiled-coil region" evidence="1">
    <location>
        <begin position="257"/>
        <end position="291"/>
    </location>
</feature>
<feature type="coiled-coil region" evidence="1">
    <location>
        <begin position="105"/>
        <end position="182"/>
    </location>
</feature>
<dbReference type="OrthoDB" id="341115at2759"/>
<dbReference type="Proteomes" id="UP000030747">
    <property type="component" value="Unassembled WGS sequence"/>
</dbReference>
<dbReference type="RefSeq" id="XP_013233084.1">
    <property type="nucleotide sequence ID" value="XM_013377630.1"/>
</dbReference>
<organism evidence="3 4">
    <name type="scientific">Eimeria tenella</name>
    <name type="common">Coccidian parasite</name>
    <dbReference type="NCBI Taxonomy" id="5802"/>
    <lineage>
        <taxon>Eukaryota</taxon>
        <taxon>Sar</taxon>
        <taxon>Alveolata</taxon>
        <taxon>Apicomplexa</taxon>
        <taxon>Conoidasida</taxon>
        <taxon>Coccidia</taxon>
        <taxon>Eucoccidiorida</taxon>
        <taxon>Eimeriorina</taxon>
        <taxon>Eimeriidae</taxon>
        <taxon>Eimeria</taxon>
    </lineage>
</organism>
<feature type="compositionally biased region" description="Low complexity" evidence="2">
    <location>
        <begin position="1"/>
        <end position="35"/>
    </location>
</feature>
<reference evidence="3" key="1">
    <citation type="submission" date="2013-10" db="EMBL/GenBank/DDBJ databases">
        <title>Genomic analysis of the causative agents of coccidiosis in chickens.</title>
        <authorList>
            <person name="Reid A.J."/>
            <person name="Blake D."/>
            <person name="Billington K."/>
            <person name="Browne H."/>
            <person name="Dunn M."/>
            <person name="Hung S."/>
            <person name="Kawahara F."/>
            <person name="Miranda-Saavedra D."/>
            <person name="Mourier T."/>
            <person name="Nagra H."/>
            <person name="Otto T.D."/>
            <person name="Rawlings N."/>
            <person name="Sanchez A."/>
            <person name="Sanders M."/>
            <person name="Subramaniam C."/>
            <person name="Tay Y."/>
            <person name="Dear P."/>
            <person name="Doerig C."/>
            <person name="Gruber A."/>
            <person name="Parkinson J."/>
            <person name="Shirley M."/>
            <person name="Wan K.L."/>
            <person name="Berriman M."/>
            <person name="Tomley F."/>
            <person name="Pain A."/>
        </authorList>
    </citation>
    <scope>NUCLEOTIDE SEQUENCE [LARGE SCALE GENOMIC DNA]</scope>
    <source>
        <strain evidence="3">Houghton</strain>
    </source>
</reference>
<gene>
    <name evidence="3" type="ORF">ETH_00018765</name>
</gene>
<sequence length="667" mass="73513">MANSSPRNASSRESSVGRGSPSRSASASRMRAIGSKPRAAGSSKDPGDDGNDSTDERFQRAPSQRGGSNSGAQKIGSNAEPDKNGGFSPKKRVVRLTLTEAAEEIKRLRRFERRTNAQMKQHEEEVKNYVEQVTNLKQQLLESERARQEEKASLMSMYETDTKKLKAQLKSTSDELQLLQETSLPLVEARKLTFKALRKGRALQYMAQLYTNNSVLVSVKREALFRFLENAFGTDHAVFRANHGFACGVQSYTDSHLRLLRQEQLILLAENERLQAQIQEMQLHTEKSRRDRLLQQEAALVGKHEGNWPSHQHYEGSIAKSGTPSMGLATSQRERLESPANMGSFAFQGGNVRTLEMELTRIKLQSVCAVLNMAQTRLLAYAFRRMYSFCMSESVVQTMEKAINKSSAELRKETIITGCALVTSFFKTNDKASMLRAFWILVLSAKLQSRAKEVEALKEQLKTAQEQGAISGGPNYSAATCRACHAWSVLSSELNEKNAMAAQPLGMPRRGDPSDDIGLAPSQGGGIPLPVAYAPHYFRQLPSAQKRRNVYFTAAPPKAPQQAFPSTVQRARDMALSEETFYRPISLAEGWKVAGVNGLGIGMEPVGTVIGSHATSKAKKLDAAQGSLKGALILPPTTPSSQPLTAAERNDAYMEQLLRATDQSLKL</sequence>
<name>U6L153_EIMTE</name>
<dbReference type="AlphaFoldDB" id="U6L153"/>
<dbReference type="OMA" id="YAPHYFR"/>
<keyword evidence="4" id="KW-1185">Reference proteome</keyword>
<evidence type="ECO:0000256" key="2">
    <source>
        <dbReference type="SAM" id="MobiDB-lite"/>
    </source>
</evidence>
<dbReference type="EMBL" id="HG675711">
    <property type="protein sequence ID" value="CDJ42334.1"/>
    <property type="molecule type" value="Genomic_DNA"/>
</dbReference>
<keyword evidence="1" id="KW-0175">Coiled coil</keyword>
<dbReference type="VEuPathDB" id="ToxoDB:ETH_00018765"/>
<protein>
    <submittedName>
        <fullName evidence="3">Uncharacterized protein</fullName>
    </submittedName>
</protein>
<dbReference type="GeneID" id="25252886"/>
<feature type="compositionally biased region" description="Polar residues" evidence="2">
    <location>
        <begin position="61"/>
        <end position="76"/>
    </location>
</feature>
<feature type="region of interest" description="Disordered" evidence="2">
    <location>
        <begin position="1"/>
        <end position="92"/>
    </location>
</feature>
<evidence type="ECO:0000313" key="4">
    <source>
        <dbReference type="Proteomes" id="UP000030747"/>
    </source>
</evidence>